<accession>A0A2T4BY55</accession>
<dbReference type="EMBL" id="KZ679136">
    <property type="protein sequence ID" value="PTB74270.1"/>
    <property type="molecule type" value="Genomic_DNA"/>
</dbReference>
<proteinExistence type="predicted"/>
<organism evidence="1 2">
    <name type="scientific">Trichoderma longibrachiatum ATCC 18648</name>
    <dbReference type="NCBI Taxonomy" id="983965"/>
    <lineage>
        <taxon>Eukaryota</taxon>
        <taxon>Fungi</taxon>
        <taxon>Dikarya</taxon>
        <taxon>Ascomycota</taxon>
        <taxon>Pezizomycotina</taxon>
        <taxon>Sordariomycetes</taxon>
        <taxon>Hypocreomycetidae</taxon>
        <taxon>Hypocreales</taxon>
        <taxon>Hypocreaceae</taxon>
        <taxon>Trichoderma</taxon>
    </lineage>
</organism>
<keyword evidence="2" id="KW-1185">Reference proteome</keyword>
<reference evidence="1 2" key="1">
    <citation type="submission" date="2016-07" db="EMBL/GenBank/DDBJ databases">
        <title>Multiple horizontal gene transfer events from other fungi enriched the ability of initially mycotrophic Trichoderma (Ascomycota) to feed on dead plant biomass.</title>
        <authorList>
            <consortium name="DOE Joint Genome Institute"/>
            <person name="Aerts A."/>
            <person name="Atanasova L."/>
            <person name="Chenthamara K."/>
            <person name="Zhang J."/>
            <person name="Grujic M."/>
            <person name="Henrissat B."/>
            <person name="Kuo A."/>
            <person name="Salamov A."/>
            <person name="Lipzen A."/>
            <person name="Labutti K."/>
            <person name="Barry K."/>
            <person name="Miao Y."/>
            <person name="Rahimi M.J."/>
            <person name="Shen Q."/>
            <person name="Grigoriev I.V."/>
            <person name="Kubicek C.P."/>
            <person name="Druzhinina I.S."/>
        </authorList>
    </citation>
    <scope>NUCLEOTIDE SEQUENCE [LARGE SCALE GENOMIC DNA]</scope>
    <source>
        <strain evidence="1 2">ATCC 18648</strain>
    </source>
</reference>
<evidence type="ECO:0000313" key="1">
    <source>
        <dbReference type="EMBL" id="PTB74270.1"/>
    </source>
</evidence>
<evidence type="ECO:0000313" key="2">
    <source>
        <dbReference type="Proteomes" id="UP000240760"/>
    </source>
</evidence>
<protein>
    <submittedName>
        <fullName evidence="1">Uncharacterized protein</fullName>
    </submittedName>
</protein>
<dbReference type="Proteomes" id="UP000240760">
    <property type="component" value="Unassembled WGS sequence"/>
</dbReference>
<name>A0A2T4BY55_TRILO</name>
<gene>
    <name evidence="1" type="ORF">M440DRAFT_1043165</name>
</gene>
<sequence length="244" mass="26592">MPGSRQSGVLHRQRPGTIEDRVCPISRVSKVRLAFSKKSSQQRGTPSIPEPLAVLGSELFGWGKLGNKRPVQAARRTRRKYRRTLAFSGIDCAAVHERFRVSTTPCICTYYRQATSSLCRACLAAPSTCAPMYVCAALDTYLYLGAACTSHNTYLVWGAQVDTRGGGGEISTLCMRRPQEIFTYREGQVLPIAAGPSSRCPAVLPLRRSRHCLEPTTIPTVVIVHVGGSMHMAIEGLEVASLAI</sequence>
<dbReference type="AlphaFoldDB" id="A0A2T4BY55"/>